<sequence length="201" mass="21391">MIYINGVAIVGDMTKAVYDPDLDGLIALAQLVAAVCSETEADNKIAAAIPTVVRKAADQSVNDSTILESDSHLFLPVEANEVWLFQLHLLLFAVAGNVPDWKFGFSYPVNCLLYWGAIADAEPGGKNWMPEAITADPASLNIQTDTPTYGSNNNIHGTTLQVLVVNGANAGNVTFQFAQKTATAGDNTVKENSCLIAHKLA</sequence>
<organism evidence="1">
    <name type="scientific">marine sediment metagenome</name>
    <dbReference type="NCBI Taxonomy" id="412755"/>
    <lineage>
        <taxon>unclassified sequences</taxon>
        <taxon>metagenomes</taxon>
        <taxon>ecological metagenomes</taxon>
    </lineage>
</organism>
<reference evidence="1" key="1">
    <citation type="journal article" date="2014" name="Front. Microbiol.">
        <title>High frequency of phylogenetically diverse reductive dehalogenase-homologous genes in deep subseafloor sedimentary metagenomes.</title>
        <authorList>
            <person name="Kawai M."/>
            <person name="Futagami T."/>
            <person name="Toyoda A."/>
            <person name="Takaki Y."/>
            <person name="Nishi S."/>
            <person name="Hori S."/>
            <person name="Arai W."/>
            <person name="Tsubouchi T."/>
            <person name="Morono Y."/>
            <person name="Uchiyama I."/>
            <person name="Ito T."/>
            <person name="Fujiyama A."/>
            <person name="Inagaki F."/>
            <person name="Takami H."/>
        </authorList>
    </citation>
    <scope>NUCLEOTIDE SEQUENCE</scope>
    <source>
        <strain evidence="1">Expedition CK06-06</strain>
    </source>
</reference>
<comment type="caution">
    <text evidence="1">The sequence shown here is derived from an EMBL/GenBank/DDBJ whole genome shotgun (WGS) entry which is preliminary data.</text>
</comment>
<gene>
    <name evidence="1" type="ORF">S12H4_06648</name>
</gene>
<name>X1QQ63_9ZZZZ</name>
<dbReference type="AlphaFoldDB" id="X1QQ63"/>
<evidence type="ECO:0000313" key="1">
    <source>
        <dbReference type="EMBL" id="GAI70677.1"/>
    </source>
</evidence>
<protein>
    <submittedName>
        <fullName evidence="1">Uncharacterized protein</fullName>
    </submittedName>
</protein>
<dbReference type="EMBL" id="BARW01002361">
    <property type="protein sequence ID" value="GAI70677.1"/>
    <property type="molecule type" value="Genomic_DNA"/>
</dbReference>
<accession>X1QQ63</accession>
<proteinExistence type="predicted"/>